<dbReference type="InterPro" id="IPR008145">
    <property type="entry name" value="GK/Ca_channel_bsu"/>
</dbReference>
<keyword evidence="6 9" id="KW-0418">Kinase</keyword>
<dbReference type="InterPro" id="IPR008144">
    <property type="entry name" value="Guanylate_kin-like_dom"/>
</dbReference>
<dbReference type="InterPro" id="IPR020590">
    <property type="entry name" value="Guanylate_kinase_CS"/>
</dbReference>
<evidence type="ECO:0000256" key="2">
    <source>
        <dbReference type="ARBA" id="ARBA00012961"/>
    </source>
</evidence>
<keyword evidence="7 9" id="KW-0067">ATP-binding</keyword>
<reference evidence="11" key="1">
    <citation type="submission" date="2017-07" db="EMBL/GenBank/DDBJ databases">
        <title>The cable genome - Insights into the physiology and evolution of filamentous bacteria capable of sulfide oxidation via long distance electron transfer.</title>
        <authorList>
            <person name="Thorup C."/>
            <person name="Bjerg J.T."/>
            <person name="Schreiber L."/>
            <person name="Nielsen L.P."/>
            <person name="Kjeldsen K.U."/>
            <person name="Boesen T."/>
            <person name="Boggild A."/>
            <person name="Meysman F."/>
            <person name="Geelhoed J."/>
            <person name="Schramm A."/>
        </authorList>
    </citation>
    <scope>NUCLEOTIDE SEQUENCE [LARGE SCALE GENOMIC DNA]</scope>
    <source>
        <strain evidence="11">GS</strain>
    </source>
</reference>
<evidence type="ECO:0000259" key="10">
    <source>
        <dbReference type="PROSITE" id="PS50052"/>
    </source>
</evidence>
<keyword evidence="5 9" id="KW-0547">Nucleotide-binding</keyword>
<dbReference type="GO" id="GO:0005524">
    <property type="term" value="F:ATP binding"/>
    <property type="evidence" value="ECO:0007669"/>
    <property type="project" value="UniProtKB-UniRule"/>
</dbReference>
<sequence>MNEGILLVLSAPSGCGKTTILRQVMAELPSLAFSVSHTTRQPRPGEVNGRDYHFVSVEQFKAIRDSTPSGFLEWAEVHGNFYGTARQEVESRLAAGIDVILDIDVQGAEQVRRNAAPVTVFIAPPSLAELERRLRGRGTESEESLLRRLANAEKEMQAADSYTYLIVNDHLEQAILALKSVIIAERCRQRQIL</sequence>
<dbReference type="SUPFAM" id="SSF52540">
    <property type="entry name" value="P-loop containing nucleoside triphosphate hydrolases"/>
    <property type="match status" value="1"/>
</dbReference>
<evidence type="ECO:0000256" key="5">
    <source>
        <dbReference type="ARBA" id="ARBA00022741"/>
    </source>
</evidence>
<keyword evidence="4 9" id="KW-0808">Transferase</keyword>
<comment type="caution">
    <text evidence="11">The sequence shown here is derived from an EMBL/GenBank/DDBJ whole genome shotgun (WGS) entry which is preliminary data.</text>
</comment>
<evidence type="ECO:0000256" key="1">
    <source>
        <dbReference type="ARBA" id="ARBA00005790"/>
    </source>
</evidence>
<evidence type="ECO:0000313" key="11">
    <source>
        <dbReference type="EMBL" id="TAA74532.1"/>
    </source>
</evidence>
<organism evidence="11 12">
    <name type="scientific">Candidatus Electronema aureum</name>
    <dbReference type="NCBI Taxonomy" id="2005002"/>
    <lineage>
        <taxon>Bacteria</taxon>
        <taxon>Pseudomonadati</taxon>
        <taxon>Thermodesulfobacteriota</taxon>
        <taxon>Desulfobulbia</taxon>
        <taxon>Desulfobulbales</taxon>
        <taxon>Desulfobulbaceae</taxon>
        <taxon>Candidatus Electronema</taxon>
    </lineage>
</organism>
<protein>
    <recommendedName>
        <fullName evidence="3 9">Guanylate kinase</fullName>
        <ecNumber evidence="2 9">2.7.4.8</ecNumber>
    </recommendedName>
    <alternativeName>
        <fullName evidence="8 9">GMP kinase</fullName>
    </alternativeName>
</protein>
<evidence type="ECO:0000256" key="6">
    <source>
        <dbReference type="ARBA" id="ARBA00022777"/>
    </source>
</evidence>
<dbReference type="GO" id="GO:0005829">
    <property type="term" value="C:cytosol"/>
    <property type="evidence" value="ECO:0007669"/>
    <property type="project" value="TreeGrafter"/>
</dbReference>
<evidence type="ECO:0000313" key="12">
    <source>
        <dbReference type="Proteomes" id="UP000316238"/>
    </source>
</evidence>
<proteinExistence type="inferred from homology"/>
<evidence type="ECO:0000256" key="9">
    <source>
        <dbReference type="HAMAP-Rule" id="MF_00328"/>
    </source>
</evidence>
<comment type="catalytic activity">
    <reaction evidence="9">
        <text>GMP + ATP = GDP + ADP</text>
        <dbReference type="Rhea" id="RHEA:20780"/>
        <dbReference type="ChEBI" id="CHEBI:30616"/>
        <dbReference type="ChEBI" id="CHEBI:58115"/>
        <dbReference type="ChEBI" id="CHEBI:58189"/>
        <dbReference type="ChEBI" id="CHEBI:456216"/>
        <dbReference type="EC" id="2.7.4.8"/>
    </reaction>
</comment>
<dbReference type="NCBIfam" id="TIGR03263">
    <property type="entry name" value="guanyl_kin"/>
    <property type="match status" value="1"/>
</dbReference>
<keyword evidence="9" id="KW-0963">Cytoplasm</keyword>
<dbReference type="EMBL" id="NQJD01000023">
    <property type="protein sequence ID" value="TAA74532.1"/>
    <property type="molecule type" value="Genomic_DNA"/>
</dbReference>
<dbReference type="InterPro" id="IPR017665">
    <property type="entry name" value="Guanylate_kinase"/>
</dbReference>
<name>A0A521G0L6_9BACT</name>
<keyword evidence="12" id="KW-1185">Reference proteome</keyword>
<comment type="subcellular location">
    <subcellularLocation>
        <location evidence="9">Cytoplasm</location>
    </subcellularLocation>
</comment>
<dbReference type="SMART" id="SM00072">
    <property type="entry name" value="GuKc"/>
    <property type="match status" value="1"/>
</dbReference>
<dbReference type="CDD" id="cd00071">
    <property type="entry name" value="GMPK"/>
    <property type="match status" value="1"/>
</dbReference>
<dbReference type="PANTHER" id="PTHR23117">
    <property type="entry name" value="GUANYLATE KINASE-RELATED"/>
    <property type="match status" value="1"/>
</dbReference>
<evidence type="ECO:0000256" key="4">
    <source>
        <dbReference type="ARBA" id="ARBA00022679"/>
    </source>
</evidence>
<evidence type="ECO:0000256" key="3">
    <source>
        <dbReference type="ARBA" id="ARBA00016296"/>
    </source>
</evidence>
<dbReference type="FunFam" id="3.30.63.10:FF:000002">
    <property type="entry name" value="Guanylate kinase 1"/>
    <property type="match status" value="1"/>
</dbReference>
<accession>A0A521G0L6</accession>
<dbReference type="Gene3D" id="3.40.50.300">
    <property type="entry name" value="P-loop containing nucleotide triphosphate hydrolases"/>
    <property type="match status" value="1"/>
</dbReference>
<comment type="function">
    <text evidence="9">Essential for recycling GMP and indirectly, cGMP.</text>
</comment>
<comment type="similarity">
    <text evidence="1 9">Belongs to the guanylate kinase family.</text>
</comment>
<dbReference type="AlphaFoldDB" id="A0A521G0L6"/>
<dbReference type="PROSITE" id="PS00856">
    <property type="entry name" value="GUANYLATE_KINASE_1"/>
    <property type="match status" value="1"/>
</dbReference>
<evidence type="ECO:0000256" key="7">
    <source>
        <dbReference type="ARBA" id="ARBA00022840"/>
    </source>
</evidence>
<dbReference type="InterPro" id="IPR027417">
    <property type="entry name" value="P-loop_NTPase"/>
</dbReference>
<dbReference type="Proteomes" id="UP000316238">
    <property type="component" value="Unassembled WGS sequence"/>
</dbReference>
<dbReference type="PANTHER" id="PTHR23117:SF13">
    <property type="entry name" value="GUANYLATE KINASE"/>
    <property type="match status" value="1"/>
</dbReference>
<dbReference type="GO" id="GO:0004385">
    <property type="term" value="F:GMP kinase activity"/>
    <property type="evidence" value="ECO:0007669"/>
    <property type="project" value="UniProtKB-UniRule"/>
</dbReference>
<dbReference type="Pfam" id="PF00625">
    <property type="entry name" value="Guanylate_kin"/>
    <property type="match status" value="1"/>
</dbReference>
<dbReference type="EC" id="2.7.4.8" evidence="2 9"/>
<dbReference type="PROSITE" id="PS50052">
    <property type="entry name" value="GUANYLATE_KINASE_2"/>
    <property type="match status" value="1"/>
</dbReference>
<gene>
    <name evidence="9" type="primary">gmk</name>
    <name evidence="11" type="ORF">CDV28_1234</name>
</gene>
<dbReference type="HAMAP" id="MF_00328">
    <property type="entry name" value="Guanylate_kinase"/>
    <property type="match status" value="1"/>
</dbReference>
<evidence type="ECO:0000256" key="8">
    <source>
        <dbReference type="ARBA" id="ARBA00030128"/>
    </source>
</evidence>
<feature type="binding site" evidence="9">
    <location>
        <begin position="11"/>
        <end position="18"/>
    </location>
    <ligand>
        <name>ATP</name>
        <dbReference type="ChEBI" id="CHEBI:30616"/>
    </ligand>
</feature>
<feature type="domain" description="Guanylate kinase-like" evidence="10">
    <location>
        <begin position="4"/>
        <end position="183"/>
    </location>
</feature>
<dbReference type="Gene3D" id="3.30.63.10">
    <property type="entry name" value="Guanylate Kinase phosphate binding domain"/>
    <property type="match status" value="1"/>
</dbReference>